<protein>
    <submittedName>
        <fullName evidence="1">Uncharacterized protein</fullName>
    </submittedName>
</protein>
<reference evidence="1" key="1">
    <citation type="journal article" date="2013" name="J. Plant Res.">
        <title>Effect of fungi and light on seed germination of three Opuntia species from semiarid lands of central Mexico.</title>
        <authorList>
            <person name="Delgado-Sanchez P."/>
            <person name="Jimenez-Bremont J.F."/>
            <person name="Guerrero-Gonzalez Mde L."/>
            <person name="Flores J."/>
        </authorList>
    </citation>
    <scope>NUCLEOTIDE SEQUENCE</scope>
    <source>
        <tissue evidence="1">Cladode</tissue>
    </source>
</reference>
<accession>A0A7C8ZPM7</accession>
<reference evidence="1" key="2">
    <citation type="submission" date="2020-07" db="EMBL/GenBank/DDBJ databases">
        <authorList>
            <person name="Vera ALvarez R."/>
            <person name="Arias-Moreno D.M."/>
            <person name="Jimenez-Jacinto V."/>
            <person name="Jimenez-Bremont J.F."/>
            <person name="Swaminathan K."/>
            <person name="Moose S.P."/>
            <person name="Guerrero-Gonzalez M.L."/>
            <person name="Marino-Ramirez L."/>
            <person name="Landsman D."/>
            <person name="Rodriguez-Kessler M."/>
            <person name="Delgado-Sanchez P."/>
        </authorList>
    </citation>
    <scope>NUCLEOTIDE SEQUENCE</scope>
    <source>
        <tissue evidence="1">Cladode</tissue>
    </source>
</reference>
<proteinExistence type="predicted"/>
<evidence type="ECO:0000313" key="1">
    <source>
        <dbReference type="EMBL" id="MBA4648539.1"/>
    </source>
</evidence>
<dbReference type="EMBL" id="GISG01156129">
    <property type="protein sequence ID" value="MBA4648539.1"/>
    <property type="molecule type" value="Transcribed_RNA"/>
</dbReference>
<organism evidence="1">
    <name type="scientific">Opuntia streptacantha</name>
    <name type="common">Prickly pear cactus</name>
    <name type="synonym">Opuntia cardona</name>
    <dbReference type="NCBI Taxonomy" id="393608"/>
    <lineage>
        <taxon>Eukaryota</taxon>
        <taxon>Viridiplantae</taxon>
        <taxon>Streptophyta</taxon>
        <taxon>Embryophyta</taxon>
        <taxon>Tracheophyta</taxon>
        <taxon>Spermatophyta</taxon>
        <taxon>Magnoliopsida</taxon>
        <taxon>eudicotyledons</taxon>
        <taxon>Gunneridae</taxon>
        <taxon>Pentapetalae</taxon>
        <taxon>Caryophyllales</taxon>
        <taxon>Cactineae</taxon>
        <taxon>Cactaceae</taxon>
        <taxon>Opuntioideae</taxon>
        <taxon>Opuntia</taxon>
    </lineage>
</organism>
<dbReference type="AlphaFoldDB" id="A0A7C8ZPM7"/>
<name>A0A7C8ZPM7_OPUST</name>
<sequence length="193" mass="22658">MKMNRMLPLPFLTCCHFYRPPLIPSRIQNQVHLRRQSPLEPFLPETVEDLQHWHLHSLFSVLPSALRQILSTWLDPVFSKALLIHEHLLLGSDWAFLERLISLHLPPSSGCAQMVLKQVLAACLILSCYYLLVQMPLLIQYFPHHLHRQGLQYLHKNHFPRQMGMKSPFHQCQNLDLLCLLMPQIFLLKPRLP</sequence>